<evidence type="ECO:0000259" key="1">
    <source>
        <dbReference type="PROSITE" id="PS50835"/>
    </source>
</evidence>
<feature type="domain" description="Ig-like" evidence="1">
    <location>
        <begin position="207"/>
        <end position="311"/>
    </location>
</feature>
<name>A0A8J6H4N6_TENMO</name>
<comment type="caution">
    <text evidence="2">The sequence shown here is derived from an EMBL/GenBank/DDBJ whole genome shotgun (WGS) entry which is preliminary data.</text>
</comment>
<sequence>MATLLIYRGIVCRCFTGLFYNYKLQLKSRSLSPIGFHKGVSGCDKFLSPVLHRRQLARYFVPIRRNQISHLSTLTPISSPDRNSSKDGDKIEDFIGNKIPSTLAKRLARHFTFGRSRVLTPVRPDQVWVFFKVFPTPSHRVPTTFLSHPSSPYPSRIFPFVWLKRLWKVSAARPPSGGNEKCLPSLQTVCFYLDIKVNFYSNVFALKDVVLTIRPQTVEKSRHATLICSYDLEGASLYYVKWYRGTYEFYRYTPSEKPTTKLFPFKAINVDMNRSNSTQVVLTDIDFQLSGNFSCEVTTAEEPASTQTAVKSMLVSVFSHIDGKIRDGYGEDGCGRKVVRGLLTQNSPYLSSKDGDKIEDFIGNKIPSTVAKRLARHFAFGRSRVLTPVAPDQVYQPLSTAPIPTVPIPNLALESLSDSSGLKSGAYSGRLIFLCRIYEHSGASLINNSIKLPQYPPTISVGREPLDYGDVLRANCSSPPARPPAWLKFMLNNSTVSFTPRMLPRQVQEAHWSDLSLELKLEAYHFNRGKLILRCAAEVSEIYYEEAVLELASARNPVPEKVSALDSAGPAPCHTVLLGVLFFLIIRV</sequence>
<gene>
    <name evidence="2" type="ORF">GEV33_014722</name>
</gene>
<protein>
    <recommendedName>
        <fullName evidence="1">Ig-like domain-containing protein</fullName>
    </recommendedName>
</protein>
<keyword evidence="3" id="KW-1185">Reference proteome</keyword>
<dbReference type="PANTHER" id="PTHR21261">
    <property type="entry name" value="BEAT PROTEIN"/>
    <property type="match status" value="1"/>
</dbReference>
<dbReference type="PANTHER" id="PTHR21261:SF6">
    <property type="entry name" value="BEATEN PATH IIA-RELATED"/>
    <property type="match status" value="1"/>
</dbReference>
<accession>A0A8J6H4N6</accession>
<evidence type="ECO:0000313" key="3">
    <source>
        <dbReference type="Proteomes" id="UP000719412"/>
    </source>
</evidence>
<dbReference type="Proteomes" id="UP000719412">
    <property type="component" value="Unassembled WGS sequence"/>
</dbReference>
<dbReference type="InterPro" id="IPR013783">
    <property type="entry name" value="Ig-like_fold"/>
</dbReference>
<reference evidence="2" key="2">
    <citation type="submission" date="2021-08" db="EMBL/GenBank/DDBJ databases">
        <authorList>
            <person name="Eriksson T."/>
        </authorList>
    </citation>
    <scope>NUCLEOTIDE SEQUENCE</scope>
    <source>
        <strain evidence="2">Stoneville</strain>
        <tissue evidence="2">Whole head</tissue>
    </source>
</reference>
<dbReference type="EMBL" id="JABDTM020029294">
    <property type="protein sequence ID" value="KAH0808069.1"/>
    <property type="molecule type" value="Genomic_DNA"/>
</dbReference>
<proteinExistence type="predicted"/>
<organism evidence="2 3">
    <name type="scientific">Tenebrio molitor</name>
    <name type="common">Yellow mealworm beetle</name>
    <dbReference type="NCBI Taxonomy" id="7067"/>
    <lineage>
        <taxon>Eukaryota</taxon>
        <taxon>Metazoa</taxon>
        <taxon>Ecdysozoa</taxon>
        <taxon>Arthropoda</taxon>
        <taxon>Hexapoda</taxon>
        <taxon>Insecta</taxon>
        <taxon>Pterygota</taxon>
        <taxon>Neoptera</taxon>
        <taxon>Endopterygota</taxon>
        <taxon>Coleoptera</taxon>
        <taxon>Polyphaga</taxon>
        <taxon>Cucujiformia</taxon>
        <taxon>Tenebrionidae</taxon>
        <taxon>Tenebrio</taxon>
    </lineage>
</organism>
<dbReference type="AlphaFoldDB" id="A0A8J6H4N6"/>
<dbReference type="InterPro" id="IPR007110">
    <property type="entry name" value="Ig-like_dom"/>
</dbReference>
<reference evidence="2" key="1">
    <citation type="journal article" date="2020" name="J Insects Food Feed">
        <title>The yellow mealworm (Tenebrio molitor) genome: a resource for the emerging insects as food and feed industry.</title>
        <authorList>
            <person name="Eriksson T."/>
            <person name="Andere A."/>
            <person name="Kelstrup H."/>
            <person name="Emery V."/>
            <person name="Picard C."/>
        </authorList>
    </citation>
    <scope>NUCLEOTIDE SEQUENCE</scope>
    <source>
        <strain evidence="2">Stoneville</strain>
        <tissue evidence="2">Whole head</tissue>
    </source>
</reference>
<evidence type="ECO:0000313" key="2">
    <source>
        <dbReference type="EMBL" id="KAH0808069.1"/>
    </source>
</evidence>
<dbReference type="FunFam" id="2.60.40.10:FF:000437">
    <property type="entry name" value="Beat-IIIc, isoform A"/>
    <property type="match status" value="1"/>
</dbReference>
<dbReference type="Gene3D" id="2.60.40.10">
    <property type="entry name" value="Immunoglobulins"/>
    <property type="match status" value="1"/>
</dbReference>
<dbReference type="PROSITE" id="PS50835">
    <property type="entry name" value="IG_LIKE"/>
    <property type="match status" value="1"/>
</dbReference>